<keyword evidence="2 3" id="KW-0732">Signal</keyword>
<reference evidence="5 6" key="2">
    <citation type="journal article" date="2016" name="Genome Announc.">
        <title>Permanent Draft Genome Sequences for Two Variants of Frankia sp. Strain CpI1, the First Frankia Strain Isolated from Root Nodules of Comptonia peregrina.</title>
        <authorList>
            <person name="Oshone R."/>
            <person name="Hurst S.G.IV."/>
            <person name="Abebe-Akele F."/>
            <person name="Simpson S."/>
            <person name="Morris K."/>
            <person name="Thomas W.K."/>
            <person name="Tisa L.S."/>
        </authorList>
    </citation>
    <scope>NUCLEOTIDE SEQUENCE [LARGE SCALE GENOMIC DNA]</scope>
    <source>
        <strain evidence="6">CpI1-S</strain>
    </source>
</reference>
<dbReference type="RefSeq" id="WP_044883095.1">
    <property type="nucleotide sequence ID" value="NZ_JYFN01000002.1"/>
</dbReference>
<dbReference type="PATRIC" id="fig|1502723.3.peg.304"/>
<dbReference type="InterPro" id="IPR028081">
    <property type="entry name" value="Leu-bd"/>
</dbReference>
<proteinExistence type="inferred from homology"/>
<organism evidence="5 6">
    <name type="scientific">Frankia torreyi</name>
    <dbReference type="NCBI Taxonomy" id="1856"/>
    <lineage>
        <taxon>Bacteria</taxon>
        <taxon>Bacillati</taxon>
        <taxon>Actinomycetota</taxon>
        <taxon>Actinomycetes</taxon>
        <taxon>Frankiales</taxon>
        <taxon>Frankiaceae</taxon>
        <taxon>Frankia</taxon>
    </lineage>
</organism>
<dbReference type="AlphaFoldDB" id="A0A0D8BLK7"/>
<dbReference type="PANTHER" id="PTHR47235">
    <property type="entry name" value="BLR6548 PROTEIN"/>
    <property type="match status" value="1"/>
</dbReference>
<name>A0A0D8BLK7_9ACTN</name>
<comment type="similarity">
    <text evidence="1">Belongs to the leucine-binding protein family.</text>
</comment>
<feature type="domain" description="Leucine-binding protein" evidence="4">
    <location>
        <begin position="45"/>
        <end position="387"/>
    </location>
</feature>
<evidence type="ECO:0000313" key="5">
    <source>
        <dbReference type="EMBL" id="KJE25138.1"/>
    </source>
</evidence>
<dbReference type="OrthoDB" id="3204734at2"/>
<protein>
    <submittedName>
        <fullName evidence="5">Amino acid/amide ABC transporter substrate-binding protein, HAAT family</fullName>
    </submittedName>
</protein>
<keyword evidence="6" id="KW-1185">Reference proteome</keyword>
<dbReference type="SUPFAM" id="SSF53822">
    <property type="entry name" value="Periplasmic binding protein-like I"/>
    <property type="match status" value="1"/>
</dbReference>
<accession>A0A0D8BLK7</accession>
<feature type="signal peptide" evidence="3">
    <location>
        <begin position="1"/>
        <end position="27"/>
    </location>
</feature>
<dbReference type="Pfam" id="PF13458">
    <property type="entry name" value="Peripla_BP_6"/>
    <property type="match status" value="1"/>
</dbReference>
<sequence precursor="true">MQVWRTRFTGAAIAALMLAACSSGDSSGGTNSATGTCAPGVTDDSVKVGLLYPDTGVMAAQFTGFRAGVTARFGAENAAGGVGSRKIDYAWQDDQSDPRGNLQGACELVAQNAFAVVQYSAASQQSIDYLDTAGVPVVGVADQPGWGQHQNTFSVTFASQNGQSTTTLGDFVRQQGGTRAALAISFLSQTAKLYADGVSASLRHAGIGVVTQDVDSTNTADVAQKIIASGADTIIAAAPLDLYTGVLAAAVSAGHPFKVAVSVVSYDPRLLAPYGHQLAGSYAQLSFAALERDRPVQRQFLQAMATYSPEVSPPGQQSAIDGWLSADLFIRGLKTQQGCPTRDSYIKGLRAVSDYDADGMMVNKINFGTDRGKLDLCYDFVRVANSGDHFEVVSPQPLCGERIETDR</sequence>
<dbReference type="PANTHER" id="PTHR47235:SF1">
    <property type="entry name" value="BLR6548 PROTEIN"/>
    <property type="match status" value="1"/>
</dbReference>
<dbReference type="CDD" id="cd06341">
    <property type="entry name" value="PBP1_ABC_ligand_binding-like"/>
    <property type="match status" value="1"/>
</dbReference>
<evidence type="ECO:0000313" key="6">
    <source>
        <dbReference type="Proteomes" id="UP000032545"/>
    </source>
</evidence>
<evidence type="ECO:0000256" key="3">
    <source>
        <dbReference type="SAM" id="SignalP"/>
    </source>
</evidence>
<dbReference type="Proteomes" id="UP000032545">
    <property type="component" value="Unassembled WGS sequence"/>
</dbReference>
<dbReference type="PROSITE" id="PS51257">
    <property type="entry name" value="PROKAR_LIPOPROTEIN"/>
    <property type="match status" value="1"/>
</dbReference>
<feature type="chain" id="PRO_5039273977" evidence="3">
    <location>
        <begin position="28"/>
        <end position="407"/>
    </location>
</feature>
<dbReference type="InterPro" id="IPR028082">
    <property type="entry name" value="Peripla_BP_I"/>
</dbReference>
<dbReference type="Gene3D" id="3.40.50.2300">
    <property type="match status" value="2"/>
</dbReference>
<comment type="caution">
    <text evidence="5">The sequence shown here is derived from an EMBL/GenBank/DDBJ whole genome shotgun (WGS) entry which is preliminary data.</text>
</comment>
<evidence type="ECO:0000256" key="1">
    <source>
        <dbReference type="ARBA" id="ARBA00010062"/>
    </source>
</evidence>
<dbReference type="EMBL" id="JYFN01000002">
    <property type="protein sequence ID" value="KJE25138.1"/>
    <property type="molecule type" value="Genomic_DNA"/>
</dbReference>
<evidence type="ECO:0000256" key="2">
    <source>
        <dbReference type="ARBA" id="ARBA00022729"/>
    </source>
</evidence>
<gene>
    <name evidence="5" type="ORF">FF36_00271</name>
</gene>
<evidence type="ECO:0000259" key="4">
    <source>
        <dbReference type="Pfam" id="PF13458"/>
    </source>
</evidence>
<reference evidence="6" key="1">
    <citation type="submission" date="2015-02" db="EMBL/GenBank/DDBJ databases">
        <title>Draft Genome of Frankia sp. CpI1-S.</title>
        <authorList>
            <person name="Oshone R.T."/>
            <person name="Ngom M."/>
            <person name="Ghodhbane-Gtari F."/>
            <person name="Gtari M."/>
            <person name="Morris K."/>
            <person name="Thomas K."/>
            <person name="Sen A."/>
            <person name="Tisa L.S."/>
        </authorList>
    </citation>
    <scope>NUCLEOTIDE SEQUENCE [LARGE SCALE GENOMIC DNA]</scope>
    <source>
        <strain evidence="6">CpI1-S</strain>
    </source>
</reference>